<evidence type="ECO:0000256" key="1">
    <source>
        <dbReference type="SAM" id="MobiDB-lite"/>
    </source>
</evidence>
<dbReference type="Proteomes" id="UP000054845">
    <property type="component" value="Unassembled WGS sequence"/>
</dbReference>
<name>A0A0P1B9J1_9BASI</name>
<organism evidence="2 3">
    <name type="scientific">Ceraceosorus bombacis</name>
    <dbReference type="NCBI Taxonomy" id="401625"/>
    <lineage>
        <taxon>Eukaryota</taxon>
        <taxon>Fungi</taxon>
        <taxon>Dikarya</taxon>
        <taxon>Basidiomycota</taxon>
        <taxon>Ustilaginomycotina</taxon>
        <taxon>Exobasidiomycetes</taxon>
        <taxon>Ceraceosorales</taxon>
        <taxon>Ceraceosoraceae</taxon>
        <taxon>Ceraceosorus</taxon>
    </lineage>
</organism>
<dbReference type="EMBL" id="CCYA01000149">
    <property type="protein sequence ID" value="CEH12316.1"/>
    <property type="molecule type" value="Genomic_DNA"/>
</dbReference>
<reference evidence="2 3" key="1">
    <citation type="submission" date="2014-09" db="EMBL/GenBank/DDBJ databases">
        <authorList>
            <person name="Magalhaes I.L.F."/>
            <person name="Oliveira U."/>
            <person name="Santos F.R."/>
            <person name="Vidigal T.H.D.A."/>
            <person name="Brescovit A.D."/>
            <person name="Santos A.J."/>
        </authorList>
    </citation>
    <scope>NUCLEOTIDE SEQUENCE [LARGE SCALE GENOMIC DNA]</scope>
</reference>
<accession>A0A0P1B9J1</accession>
<evidence type="ECO:0000313" key="2">
    <source>
        <dbReference type="EMBL" id="CEH12316.1"/>
    </source>
</evidence>
<feature type="region of interest" description="Disordered" evidence="1">
    <location>
        <begin position="1"/>
        <end position="63"/>
    </location>
</feature>
<feature type="compositionally biased region" description="Basic and acidic residues" evidence="1">
    <location>
        <begin position="9"/>
        <end position="24"/>
    </location>
</feature>
<proteinExistence type="predicted"/>
<dbReference type="AlphaFoldDB" id="A0A0P1B9J1"/>
<evidence type="ECO:0000313" key="3">
    <source>
        <dbReference type="Proteomes" id="UP000054845"/>
    </source>
</evidence>
<protein>
    <submittedName>
        <fullName evidence="2">Uncharacterized protein</fullName>
    </submittedName>
</protein>
<dbReference type="OrthoDB" id="3358841at2759"/>
<sequence>MQTTFNDKIPTEEERIKQNKERAQAGEPQLPGSAGRQTVADKDPSQHDATTGGPGSEGPAPRCLYVPAYHPSVASIRSIA</sequence>
<keyword evidence="3" id="KW-1185">Reference proteome</keyword>